<proteinExistence type="inferred from homology"/>
<evidence type="ECO:0000313" key="10">
    <source>
        <dbReference type="Proteomes" id="UP000053815"/>
    </source>
</evidence>
<evidence type="ECO:0000256" key="3">
    <source>
        <dbReference type="ARBA" id="ARBA00022448"/>
    </source>
</evidence>
<evidence type="ECO:0000256" key="8">
    <source>
        <dbReference type="SAM" id="Phobius"/>
    </source>
</evidence>
<keyword evidence="3" id="KW-0813">Transport</keyword>
<sequence length="120" mass="13355">MAKDTNDTEHEIYSFRADPATFQQRHHSDTSQATQDEESHFTLRAVACGLLIGTLMCFSNMYFGLQTGWISMMSLQSSLLGFAMFKPFQHMLRQKFGPIENVVLQTTAVATATMPLAAGT</sequence>
<dbReference type="PANTHER" id="PTHR31645">
    <property type="entry name" value="OLIGOPEPTIDE TRANSPORTER YGL114W-RELATED"/>
    <property type="match status" value="1"/>
</dbReference>
<keyword evidence="4 8" id="KW-0812">Transmembrane</keyword>
<evidence type="ECO:0000256" key="5">
    <source>
        <dbReference type="ARBA" id="ARBA00022989"/>
    </source>
</evidence>
<evidence type="ECO:0000256" key="2">
    <source>
        <dbReference type="ARBA" id="ARBA00008807"/>
    </source>
</evidence>
<feature type="transmembrane region" description="Helical" evidence="8">
    <location>
        <begin position="41"/>
        <end position="63"/>
    </location>
</feature>
<comment type="subcellular location">
    <subcellularLocation>
        <location evidence="1">Membrane</location>
        <topology evidence="1">Multi-pass membrane protein</topology>
    </subcellularLocation>
</comment>
<dbReference type="EMBL" id="DF836538">
    <property type="protein sequence ID" value="GAN09193.1"/>
    <property type="molecule type" value="Genomic_DNA"/>
</dbReference>
<dbReference type="InterPro" id="IPR004813">
    <property type="entry name" value="OPT"/>
</dbReference>
<dbReference type="AlphaFoldDB" id="A0A0C9N3N1"/>
<accession>A0A0C9N3N1</accession>
<dbReference type="Proteomes" id="UP000053815">
    <property type="component" value="Unassembled WGS sequence"/>
</dbReference>
<reference evidence="9" key="1">
    <citation type="submission" date="2014-09" db="EMBL/GenBank/DDBJ databases">
        <title>Draft genome sequence of an oleaginous Mucoromycotina fungus Mucor ambiguus NBRC6742.</title>
        <authorList>
            <person name="Takeda I."/>
            <person name="Yamane N."/>
            <person name="Morita T."/>
            <person name="Tamano K."/>
            <person name="Machida M."/>
            <person name="Baker S."/>
            <person name="Koike H."/>
        </authorList>
    </citation>
    <scope>NUCLEOTIDE SEQUENCE</scope>
    <source>
        <strain evidence="9">NBRC 6742</strain>
    </source>
</reference>
<evidence type="ECO:0000256" key="7">
    <source>
        <dbReference type="SAM" id="MobiDB-lite"/>
    </source>
</evidence>
<evidence type="ECO:0000256" key="1">
    <source>
        <dbReference type="ARBA" id="ARBA00004141"/>
    </source>
</evidence>
<evidence type="ECO:0000256" key="6">
    <source>
        <dbReference type="ARBA" id="ARBA00023136"/>
    </source>
</evidence>
<dbReference type="OrthoDB" id="2411898at2759"/>
<protein>
    <submittedName>
        <fullName evidence="9">Uncharacterized protein</fullName>
    </submittedName>
</protein>
<name>A0A0C9N3N1_9FUNG</name>
<evidence type="ECO:0000256" key="4">
    <source>
        <dbReference type="ARBA" id="ARBA00022692"/>
    </source>
</evidence>
<dbReference type="GO" id="GO:0016020">
    <property type="term" value="C:membrane"/>
    <property type="evidence" value="ECO:0007669"/>
    <property type="project" value="UniProtKB-SubCell"/>
</dbReference>
<evidence type="ECO:0000313" key="9">
    <source>
        <dbReference type="EMBL" id="GAN09193.1"/>
    </source>
</evidence>
<keyword evidence="6 8" id="KW-0472">Membrane</keyword>
<dbReference type="PANTHER" id="PTHR31645:SF0">
    <property type="entry name" value="OLIGOPEPTIDE TRANSPORTER YGL114W-RELATED"/>
    <property type="match status" value="1"/>
</dbReference>
<dbReference type="STRING" id="91626.A0A0C9N3N1"/>
<feature type="region of interest" description="Disordered" evidence="7">
    <location>
        <begin position="15"/>
        <end position="37"/>
    </location>
</feature>
<dbReference type="InterPro" id="IPR045035">
    <property type="entry name" value="YSL-like"/>
</dbReference>
<keyword evidence="10" id="KW-1185">Reference proteome</keyword>
<dbReference type="GO" id="GO:0035673">
    <property type="term" value="F:oligopeptide transmembrane transporter activity"/>
    <property type="evidence" value="ECO:0007669"/>
    <property type="project" value="InterPro"/>
</dbReference>
<organism evidence="9">
    <name type="scientific">Mucor ambiguus</name>
    <dbReference type="NCBI Taxonomy" id="91626"/>
    <lineage>
        <taxon>Eukaryota</taxon>
        <taxon>Fungi</taxon>
        <taxon>Fungi incertae sedis</taxon>
        <taxon>Mucoromycota</taxon>
        <taxon>Mucoromycotina</taxon>
        <taxon>Mucoromycetes</taxon>
        <taxon>Mucorales</taxon>
        <taxon>Mucorineae</taxon>
        <taxon>Mucoraceae</taxon>
        <taxon>Mucor</taxon>
    </lineage>
</organism>
<dbReference type="Pfam" id="PF03169">
    <property type="entry name" value="OPT"/>
    <property type="match status" value="1"/>
</dbReference>
<gene>
    <name evidence="9" type="ORF">MAM1_0249c08715</name>
</gene>
<comment type="similarity">
    <text evidence="2">Belongs to the oligopeptide OPT transporter family.</text>
</comment>
<keyword evidence="5 8" id="KW-1133">Transmembrane helix</keyword>